<evidence type="ECO:0000313" key="6">
    <source>
        <dbReference type="EMBL" id="MFB2935268.1"/>
    </source>
</evidence>
<dbReference type="RefSeq" id="WP_413256784.1">
    <property type="nucleotide sequence ID" value="NZ_JBHFNS010000036.1"/>
</dbReference>
<evidence type="ECO:0000256" key="4">
    <source>
        <dbReference type="SAM" id="MobiDB-lite"/>
    </source>
</evidence>
<gene>
    <name evidence="6" type="ORF">ACE1B6_08310</name>
</gene>
<dbReference type="SUPFAM" id="SSF50370">
    <property type="entry name" value="Ricin B-like lectins"/>
    <property type="match status" value="1"/>
</dbReference>
<proteinExistence type="predicted"/>
<dbReference type="InterPro" id="IPR013320">
    <property type="entry name" value="ConA-like_dom_sf"/>
</dbReference>
<dbReference type="SUPFAM" id="SSF49899">
    <property type="entry name" value="Concanavalin A-like lectins/glucanases"/>
    <property type="match status" value="5"/>
</dbReference>
<dbReference type="Gene3D" id="2.40.30.20">
    <property type="match status" value="1"/>
</dbReference>
<keyword evidence="2" id="KW-1015">Disulfide bond</keyword>
<dbReference type="InterPro" id="IPR023366">
    <property type="entry name" value="ATP_synth_asu-like_sf"/>
</dbReference>
<protein>
    <submittedName>
        <fullName evidence="6">LamG-like jellyroll fold domain-containing protein</fullName>
    </submittedName>
</protein>
<evidence type="ECO:0000256" key="1">
    <source>
        <dbReference type="ARBA" id="ARBA00022729"/>
    </source>
</evidence>
<keyword evidence="1" id="KW-0732">Signal</keyword>
<feature type="coiled-coil region" evidence="3">
    <location>
        <begin position="718"/>
        <end position="752"/>
    </location>
</feature>
<name>A0ABV4Y998_9CYAN</name>
<keyword evidence="3" id="KW-0175">Coiled coil</keyword>
<comment type="caution">
    <text evidence="6">The sequence shown here is derived from an EMBL/GenBank/DDBJ whole genome shotgun (WGS) entry which is preliminary data.</text>
</comment>
<evidence type="ECO:0000256" key="2">
    <source>
        <dbReference type="ARBA" id="ARBA00023157"/>
    </source>
</evidence>
<sequence>MTNLDATKINQVKISGTRNYNSFQQGITKIDENVFEVTPPSPVLGNWEVIPEEQTGLVFNGAVTACEITSTGKLRITALNHGLNTGEAVQVVDTRDYNGTYTVKKIDDNTFSLEDIKWQTGTAVNLKMESQKRRGLVFDGVDDYISTGSSILNNCSAFTLEGWIKPASLISGSRTSLFGQNDLIEFGFLSNQIEVWTSNGGATKTIYSYPMNEWHHVALVGDGKQLRIYIDGVKKVQGGTSISNYGTSADKFTIGAGVWSGGSTHPFAGQMADVRIWKVARTETQIRDTMYMQLTGKEVGLMGYWRLGAVVEEGKDRQVIDFSVNNNDGIVYGGAYVSAVSISRNIPGTTTPAIKYENEELFAVSECGTYTEEFEFKVTPTLNPNNVDGAKGKIFALSYKGKNNRSSLDWINITPGDTVITDIGGGWYQAKCRFVIPDGVSLVRSFGIGNLKGTWTTLDIRKQSIQLISDVITEARYTDTVSLTTLADNQASLEGKVTLLEVKEQQEGSLLVEKRDLESKIAAIIAQEKISATQLPTLISAKKTEISNQQSLISNLQNQQAQCKTNHDAEVGNMFNYWCKIIVRDWGELWTAFLDRDTKILRASDKVTDKAIDFKFELVDSGYYRIVSSYENRLLKFPPQGDPVKGELNADPNSAVYHWKLAKNADGYWGLQSRENNTMVADFGNTSYDQRIVSWPAYLNWRQEWKIVSLGRVSNNNIANAKQAWDNKTLELQRAQEKLTQLQNELKILETPSTDLAAQKTALQTRLQQVIALVTPIQTEINTLNNDFLSGVRAVQQTPQTMPQIAKDAKGLVTQGALLGFVRPASGLSAIETCEGNVQLSYFDKQGRMRRTNYDATADSLNSSFEQWVPNGQRPCLNFRNDNSVVKLNQPLSLTPDWSMEAWFCYPLPATVQWNTLIRGQNADQHIVVSRDKKLGIYLTNDPIKQYFYDCGFNMGTLSTGWHHLTVVGERDTTRFYIDGKEVGDTKAKALLDAQVNLSVEPNNATLKQKLEDIKQATLKVTSDVYAIGNNHLVASQAATDYGVVNFDGVNDYITATDNLNLQITTYTVEAWIKPDIPLDPWQGIIGKPGRSFNIWLNSNGFIHHRFHTSLSTSAGSPDTPNGSITWNQWHHIAITNDGTTAKTYINGKLIVQGPTGGSLVVDKTPLYIGRSLDGTNTNYFKGQIAEARIWKVARTEAEIQADMDKRLTGKEANLVAYYPLNKVESGKVLDLVAGNNGTVTEATNVTDQTLPLTSISQCEQFGKVAEVRIWGMALSDEEIEANSRTLISGNESGLLAYYPLNEANGTDIRDNSGNGKNGTLTNALWWACAAPIGELSYLKPSNLVTKFDGVSGHISLPAMNINYTQGFSLEVWVRYNSFKNYSRIIDFANGAPADNILLTNAGTSNTLGFYVYRGTTGQNIQVPGFLDLGKWMHIAVTQDPSGNTKIYKNGQLIQSGTCHLPNNVNRTLNYIGRSQWAGDAYFDGQMAEFRIWNQARTEAEIKDNLYKRMAGQEPGLAIYLPLDAISTNKVVDYAGANDGTVTAATIVEESNVPWGGIGSAVVSAEYSTINIDPMTGRKTAMMRRLFAAPAVNGVNLLSDKPLETLELKWIGNAQFAPTLLGYIEGAPPVPSENLTLADDYNGATSVELTMTEDVEFSWMRNQEAGGGANIETIVGTGFEFNIGAFVSKKVEAKLGVKANLEFSHSHQNETSITSSSSLSMTDKLELRGTFEDNPKFPHLGNRFIPKNIGYALVVSALADVFVSRLARSKKMIGYQVLPVDGIPPDVNTITFLMNPAYTMNGSLDGMTGSSATSQRFFKHVPEMRSQYGSLYPASYYRLQEAYELKRQIEAEDKRRESYFSNYNVIGVDETSLSNQIDNGNAPTTIGIQRQEDQPTTEMTAEEQQAEAKSLQTQADAKAQQQTVASQAKQAEIQSKITEQQKQVHATYSFAGWQKRMEDIQIRAGKRNIVNTYVWDADGGLRTEAQSFANTVEHTIGGSFAMTGGFGVHSKFEAGGMESELTAQATVNLTQTISKTESRSKGFELNIDLSGMENKGVTDYNDNPILPGEKVDRYRFMSFYLESSTQHFQDFFNYVVDPEWLRSNDEEARALRQAQAGKPNKTWRVLHRVTYVERPSLMGFGRDVRQFKVRDENVGIGKVIVDVATLQQKVDQILEWISSQPK</sequence>
<reference evidence="6 7" key="1">
    <citation type="submission" date="2024-09" db="EMBL/GenBank/DDBJ databases">
        <title>Floridaenema gen nov. (Aerosakkonemataceae, Aerosakkonematales ord. nov., Cyanobacteria) from benthic tropical and subtropical fresh waters, with the description of four new species.</title>
        <authorList>
            <person name="Moretto J.A."/>
            <person name="Berthold D.E."/>
            <person name="Lefler F.W."/>
            <person name="Huang I.-S."/>
            <person name="Laughinghouse H. IV."/>
        </authorList>
    </citation>
    <scope>NUCLEOTIDE SEQUENCE [LARGE SCALE GENOMIC DNA]</scope>
    <source>
        <strain evidence="6 7">BLCC-F154</strain>
    </source>
</reference>
<feature type="domain" description="LamG-like jellyroll fold" evidence="5">
    <location>
        <begin position="156"/>
        <end position="284"/>
    </location>
</feature>
<dbReference type="PANTHER" id="PTHR47635:SF2">
    <property type="entry name" value="LAMG-LIKE JELLYROLL FOLD DOMAIN-CONTAINING PROTEIN"/>
    <property type="match status" value="1"/>
</dbReference>
<evidence type="ECO:0000313" key="7">
    <source>
        <dbReference type="Proteomes" id="UP001576776"/>
    </source>
</evidence>
<dbReference type="PANTHER" id="PTHR47635">
    <property type="entry name" value="CUB DOMAIN-CONTAINING PROTEIN"/>
    <property type="match status" value="1"/>
</dbReference>
<dbReference type="InterPro" id="IPR035992">
    <property type="entry name" value="Ricin_B-like_lectins"/>
</dbReference>
<feature type="region of interest" description="Disordered" evidence="4">
    <location>
        <begin position="1891"/>
        <end position="1917"/>
    </location>
</feature>
<evidence type="ECO:0000256" key="3">
    <source>
        <dbReference type="SAM" id="Coils"/>
    </source>
</evidence>
<evidence type="ECO:0000259" key="5">
    <source>
        <dbReference type="SMART" id="SM00560"/>
    </source>
</evidence>
<accession>A0ABV4Y998</accession>
<organism evidence="6 7">
    <name type="scientific">Floridaenema fluviatile BLCC-F154</name>
    <dbReference type="NCBI Taxonomy" id="3153640"/>
    <lineage>
        <taxon>Bacteria</taxon>
        <taxon>Bacillati</taxon>
        <taxon>Cyanobacteriota</taxon>
        <taxon>Cyanophyceae</taxon>
        <taxon>Oscillatoriophycideae</taxon>
        <taxon>Aerosakkonematales</taxon>
        <taxon>Aerosakkonemataceae</taxon>
        <taxon>Floridanema</taxon>
        <taxon>Floridanema fluviatile</taxon>
    </lineage>
</organism>
<dbReference type="InterPro" id="IPR006558">
    <property type="entry name" value="LamG-like"/>
</dbReference>
<keyword evidence="7" id="KW-1185">Reference proteome</keyword>
<dbReference type="Proteomes" id="UP001576776">
    <property type="component" value="Unassembled WGS sequence"/>
</dbReference>
<dbReference type="Gene3D" id="2.60.120.200">
    <property type="match status" value="5"/>
</dbReference>
<dbReference type="Gene3D" id="2.80.10.50">
    <property type="match status" value="1"/>
</dbReference>
<dbReference type="Pfam" id="PF13385">
    <property type="entry name" value="Laminin_G_3"/>
    <property type="match status" value="4"/>
</dbReference>
<feature type="domain" description="LamG-like jellyroll fold" evidence="5">
    <location>
        <begin position="1366"/>
        <end position="1500"/>
    </location>
</feature>
<dbReference type="EMBL" id="JBHFNS010000036">
    <property type="protein sequence ID" value="MFB2935268.1"/>
    <property type="molecule type" value="Genomic_DNA"/>
</dbReference>
<dbReference type="SMART" id="SM00560">
    <property type="entry name" value="LamGL"/>
    <property type="match status" value="2"/>
</dbReference>